<reference evidence="2" key="1">
    <citation type="submission" date="2022-11" db="UniProtKB">
        <authorList>
            <consortium name="WormBaseParasite"/>
        </authorList>
    </citation>
    <scope>IDENTIFICATION</scope>
</reference>
<dbReference type="AlphaFoldDB" id="A0A914KSL7"/>
<evidence type="ECO:0000313" key="2">
    <source>
        <dbReference type="WBParaSite" id="Minc3s00100g04546"/>
    </source>
</evidence>
<sequence>MLMVYDQVVDSVGDVVVAYDELSEKELTVYELSEKLLLSEVISHSDGLFHSYSKGKCSKLYKKSRLDSPSLGTCKASTDGLLHSYSKGKCSKLYRSPQDFVWRCWNSFGRVSTLTKDRFGSSSSPKKWKEIKRKNFRGMTKSLPSCA</sequence>
<dbReference type="WBParaSite" id="Minc3s00100g04546">
    <property type="protein sequence ID" value="Minc3s00100g04546"/>
    <property type="gene ID" value="Minc3s00100g04546"/>
</dbReference>
<proteinExistence type="predicted"/>
<dbReference type="Proteomes" id="UP000887563">
    <property type="component" value="Unplaced"/>
</dbReference>
<accession>A0A914KSL7</accession>
<name>A0A914KSL7_MELIC</name>
<protein>
    <submittedName>
        <fullName evidence="2">Uncharacterized protein</fullName>
    </submittedName>
</protein>
<keyword evidence="1" id="KW-1185">Reference proteome</keyword>
<organism evidence="1 2">
    <name type="scientific">Meloidogyne incognita</name>
    <name type="common">Southern root-knot nematode worm</name>
    <name type="synonym">Oxyuris incognita</name>
    <dbReference type="NCBI Taxonomy" id="6306"/>
    <lineage>
        <taxon>Eukaryota</taxon>
        <taxon>Metazoa</taxon>
        <taxon>Ecdysozoa</taxon>
        <taxon>Nematoda</taxon>
        <taxon>Chromadorea</taxon>
        <taxon>Rhabditida</taxon>
        <taxon>Tylenchina</taxon>
        <taxon>Tylenchomorpha</taxon>
        <taxon>Tylenchoidea</taxon>
        <taxon>Meloidogynidae</taxon>
        <taxon>Meloidogyninae</taxon>
        <taxon>Meloidogyne</taxon>
        <taxon>Meloidogyne incognita group</taxon>
    </lineage>
</organism>
<evidence type="ECO:0000313" key="1">
    <source>
        <dbReference type="Proteomes" id="UP000887563"/>
    </source>
</evidence>